<reference evidence="2 3" key="1">
    <citation type="submission" date="2016-10" db="EMBL/GenBank/DDBJ databases">
        <authorList>
            <person name="de Groot N.N."/>
        </authorList>
    </citation>
    <scope>NUCLEOTIDE SEQUENCE [LARGE SCALE GENOMIC DNA]</scope>
    <source>
        <strain evidence="2 3">CGMCC 4.2023</strain>
    </source>
</reference>
<proteinExistence type="predicted"/>
<feature type="transmembrane region" description="Helical" evidence="1">
    <location>
        <begin position="152"/>
        <end position="180"/>
    </location>
</feature>
<organism evidence="2 3">
    <name type="scientific">Actinacidiphila yanglinensis</name>
    <dbReference type="NCBI Taxonomy" id="310779"/>
    <lineage>
        <taxon>Bacteria</taxon>
        <taxon>Bacillati</taxon>
        <taxon>Actinomycetota</taxon>
        <taxon>Actinomycetes</taxon>
        <taxon>Kitasatosporales</taxon>
        <taxon>Streptomycetaceae</taxon>
        <taxon>Actinacidiphila</taxon>
    </lineage>
</organism>
<feature type="transmembrane region" description="Helical" evidence="1">
    <location>
        <begin position="113"/>
        <end position="131"/>
    </location>
</feature>
<keyword evidence="1" id="KW-0812">Transmembrane</keyword>
<sequence>MSALARYVAWPPREERPALLPFPLPQVAGPAWAAWRRHRAAYRTVIALALVCGLWALWEHHQLLAGVHHYADACRKVRQSCDPSGDQSGGAHQPAPPRVPVVVHTLFDMAPSVLRFLPLVVGALLGGPLFGQELEAGTHRLAWVQSVGRREWVAVKLAVATGVTAFGAVVLTAPVSWWWYASWRGHGRPGLDGYAWRAVTWWNDWDFFAYTGPVGVAHLLLALMIGAVTGLLVRRTLPAVAVSAGLCEAVLFGLGRLRSHLLTPYVLRHGYGQLAPSQPRDAWYLGGGYVRADGSLTTKDPCAGPGVKDIMTCLRQHHVVGQYDSDFRMSQFVPLQLIETAICLSAAAALAAFCLWYVPRVTAR</sequence>
<keyword evidence="3" id="KW-1185">Reference proteome</keyword>
<dbReference type="RefSeq" id="WP_235032523.1">
    <property type="nucleotide sequence ID" value="NZ_FNVU01000020.1"/>
</dbReference>
<evidence type="ECO:0000256" key="1">
    <source>
        <dbReference type="SAM" id="Phobius"/>
    </source>
</evidence>
<evidence type="ECO:0008006" key="4">
    <source>
        <dbReference type="Google" id="ProtNLM"/>
    </source>
</evidence>
<dbReference type="EMBL" id="FNVU01000020">
    <property type="protein sequence ID" value="SEG89578.1"/>
    <property type="molecule type" value="Genomic_DNA"/>
</dbReference>
<feature type="transmembrane region" description="Helical" evidence="1">
    <location>
        <begin position="40"/>
        <end position="58"/>
    </location>
</feature>
<keyword evidence="1" id="KW-1133">Transmembrane helix</keyword>
<feature type="transmembrane region" description="Helical" evidence="1">
    <location>
        <begin position="337"/>
        <end position="358"/>
    </location>
</feature>
<protein>
    <recommendedName>
        <fullName evidence="4">ABC-2 family transporter protein</fullName>
    </recommendedName>
</protein>
<dbReference type="Proteomes" id="UP000236754">
    <property type="component" value="Unassembled WGS sequence"/>
</dbReference>
<evidence type="ECO:0000313" key="2">
    <source>
        <dbReference type="EMBL" id="SEG89578.1"/>
    </source>
</evidence>
<keyword evidence="1" id="KW-0472">Membrane</keyword>
<name>A0A1H6DWE2_9ACTN</name>
<dbReference type="AlphaFoldDB" id="A0A1H6DWE2"/>
<gene>
    <name evidence="2" type="ORF">SAMN05216223_120126</name>
</gene>
<feature type="transmembrane region" description="Helical" evidence="1">
    <location>
        <begin position="207"/>
        <end position="233"/>
    </location>
</feature>
<accession>A0A1H6DWE2</accession>
<evidence type="ECO:0000313" key="3">
    <source>
        <dbReference type="Proteomes" id="UP000236754"/>
    </source>
</evidence>